<dbReference type="SUPFAM" id="SSF50370">
    <property type="entry name" value="Ricin B-like lectins"/>
    <property type="match status" value="1"/>
</dbReference>
<name>A8P6V9_COPC7</name>
<dbReference type="InParanoid" id="A8P6V9"/>
<dbReference type="OrthoDB" id="6770063at2759"/>
<accession>A8P6V9</accession>
<feature type="domain" description="Ricin B lectin" evidence="2">
    <location>
        <begin position="145"/>
        <end position="226"/>
    </location>
</feature>
<keyword evidence="1" id="KW-0732">Signal</keyword>
<dbReference type="KEGG" id="cci:CC1G_12996"/>
<reference evidence="3 4" key="1">
    <citation type="journal article" date="2010" name="Proc. Natl. Acad. Sci. U.S.A.">
        <title>Insights into evolution of multicellular fungi from the assembled chromosomes of the mushroom Coprinopsis cinerea (Coprinus cinereus).</title>
        <authorList>
            <person name="Stajich J.E."/>
            <person name="Wilke S.K."/>
            <person name="Ahren D."/>
            <person name="Au C.H."/>
            <person name="Birren B.W."/>
            <person name="Borodovsky M."/>
            <person name="Burns C."/>
            <person name="Canback B."/>
            <person name="Casselton L.A."/>
            <person name="Cheng C.K."/>
            <person name="Deng J."/>
            <person name="Dietrich F.S."/>
            <person name="Fargo D.C."/>
            <person name="Farman M.L."/>
            <person name="Gathman A.C."/>
            <person name="Goldberg J."/>
            <person name="Guigo R."/>
            <person name="Hoegger P.J."/>
            <person name="Hooker J.B."/>
            <person name="Huggins A."/>
            <person name="James T.Y."/>
            <person name="Kamada T."/>
            <person name="Kilaru S."/>
            <person name="Kodira C."/>
            <person name="Kues U."/>
            <person name="Kupfer D."/>
            <person name="Kwan H.S."/>
            <person name="Lomsadze A."/>
            <person name="Li W."/>
            <person name="Lilly W.W."/>
            <person name="Ma L.J."/>
            <person name="Mackey A.J."/>
            <person name="Manning G."/>
            <person name="Martin F."/>
            <person name="Muraguchi H."/>
            <person name="Natvig D.O."/>
            <person name="Palmerini H."/>
            <person name="Ramesh M.A."/>
            <person name="Rehmeyer C.J."/>
            <person name="Roe B.A."/>
            <person name="Shenoy N."/>
            <person name="Stanke M."/>
            <person name="Ter-Hovhannisyan V."/>
            <person name="Tunlid A."/>
            <person name="Velagapudi R."/>
            <person name="Vision T.J."/>
            <person name="Zeng Q."/>
            <person name="Zolan M.E."/>
            <person name="Pukkila P.J."/>
        </authorList>
    </citation>
    <scope>NUCLEOTIDE SEQUENCE [LARGE SCALE GENOMIC DNA]</scope>
    <source>
        <strain evidence="4">Okayama-7 / 130 / ATCC MYA-4618 / FGSC 9003</strain>
    </source>
</reference>
<feature type="chain" id="PRO_5002727681" description="Ricin B lectin domain-containing protein" evidence="1">
    <location>
        <begin position="24"/>
        <end position="258"/>
    </location>
</feature>
<sequence>MLDTDLGVLSVLSLLFYFPATLAQDATLRGCANSLLSNGTTFKLTNTDTFSQYIHCIYQFEDGNGGTLQNYHWYDYQNYTLYHYPNTPLPLDSHPACPTTLPLVSVHTIPSEAIKEVPTNAIALRPSFYDCRTDIWRPEQVFHLNDVRIQPLATDKCLDVTDGVVADGVKVQVWTCFDGNQNQQWGHWLPNAVSIPRDHITWKPFWWLCVDLTDGSNANGTPIQLWACNYQNPNQSPSFEGPPRIRNFIFWITRYILR</sequence>
<comment type="caution">
    <text evidence="3">The sequence shown here is derived from an EMBL/GenBank/DDBJ whole genome shotgun (WGS) entry which is preliminary data.</text>
</comment>
<dbReference type="AlphaFoldDB" id="A8P6V9"/>
<evidence type="ECO:0000313" key="3">
    <source>
        <dbReference type="EMBL" id="EAU82577.2"/>
    </source>
</evidence>
<dbReference type="InterPro" id="IPR000772">
    <property type="entry name" value="Ricin_B_lectin"/>
</dbReference>
<keyword evidence="4" id="KW-1185">Reference proteome</keyword>
<dbReference type="EMBL" id="AACS02000005">
    <property type="protein sequence ID" value="EAU82577.2"/>
    <property type="molecule type" value="Genomic_DNA"/>
</dbReference>
<protein>
    <recommendedName>
        <fullName evidence="2">Ricin B lectin domain-containing protein</fullName>
    </recommendedName>
</protein>
<proteinExistence type="predicted"/>
<dbReference type="RefSeq" id="XP_001839238.2">
    <property type="nucleotide sequence ID" value="XM_001839186.2"/>
</dbReference>
<dbReference type="VEuPathDB" id="FungiDB:CC1G_12996"/>
<dbReference type="Gene3D" id="2.80.10.50">
    <property type="match status" value="2"/>
</dbReference>
<dbReference type="InterPro" id="IPR035992">
    <property type="entry name" value="Ricin_B-like_lectins"/>
</dbReference>
<gene>
    <name evidence="3" type="ORF">CC1G_12996</name>
</gene>
<dbReference type="HOGENOM" id="CLU_1115697_0_0_1"/>
<organism evidence="3 4">
    <name type="scientific">Coprinopsis cinerea (strain Okayama-7 / 130 / ATCC MYA-4618 / FGSC 9003)</name>
    <name type="common">Inky cap fungus</name>
    <name type="synonym">Hormographiella aspergillata</name>
    <dbReference type="NCBI Taxonomy" id="240176"/>
    <lineage>
        <taxon>Eukaryota</taxon>
        <taxon>Fungi</taxon>
        <taxon>Dikarya</taxon>
        <taxon>Basidiomycota</taxon>
        <taxon>Agaricomycotina</taxon>
        <taxon>Agaricomycetes</taxon>
        <taxon>Agaricomycetidae</taxon>
        <taxon>Agaricales</taxon>
        <taxon>Agaricineae</taxon>
        <taxon>Psathyrellaceae</taxon>
        <taxon>Coprinopsis</taxon>
    </lineage>
</organism>
<dbReference type="Pfam" id="PF14200">
    <property type="entry name" value="RicinB_lectin_2"/>
    <property type="match status" value="1"/>
</dbReference>
<evidence type="ECO:0000256" key="1">
    <source>
        <dbReference type="SAM" id="SignalP"/>
    </source>
</evidence>
<feature type="signal peptide" evidence="1">
    <location>
        <begin position="1"/>
        <end position="23"/>
    </location>
</feature>
<dbReference type="Proteomes" id="UP000001861">
    <property type="component" value="Unassembled WGS sequence"/>
</dbReference>
<dbReference type="GeneID" id="6015848"/>
<evidence type="ECO:0000313" key="4">
    <source>
        <dbReference type="Proteomes" id="UP000001861"/>
    </source>
</evidence>
<evidence type="ECO:0000259" key="2">
    <source>
        <dbReference type="Pfam" id="PF14200"/>
    </source>
</evidence>
<dbReference type="PROSITE" id="PS50231">
    <property type="entry name" value="RICIN_B_LECTIN"/>
    <property type="match status" value="1"/>
</dbReference>